<dbReference type="AlphaFoldDB" id="A0AAU9K8E8"/>
<dbReference type="Pfam" id="PF09295">
    <property type="entry name" value="ChAPs"/>
    <property type="match status" value="1"/>
</dbReference>
<dbReference type="InterPro" id="IPR019734">
    <property type="entry name" value="TPR_rpt"/>
</dbReference>
<reference evidence="1" key="1">
    <citation type="submission" date="2021-09" db="EMBL/GenBank/DDBJ databases">
        <authorList>
            <consortium name="AG Swart"/>
            <person name="Singh M."/>
            <person name="Singh A."/>
            <person name="Seah K."/>
            <person name="Emmerich C."/>
        </authorList>
    </citation>
    <scope>NUCLEOTIDE SEQUENCE</scope>
    <source>
        <strain evidence="1">ATCC30299</strain>
    </source>
</reference>
<dbReference type="GO" id="GO:0006893">
    <property type="term" value="P:Golgi to plasma membrane transport"/>
    <property type="evidence" value="ECO:0007669"/>
    <property type="project" value="TreeGrafter"/>
</dbReference>
<gene>
    <name evidence="1" type="ORF">BSTOLATCC_MIC65165</name>
</gene>
<dbReference type="Gene3D" id="1.25.40.10">
    <property type="entry name" value="Tetratricopeptide repeat domain"/>
    <property type="match status" value="2"/>
</dbReference>
<dbReference type="InterPro" id="IPR015374">
    <property type="entry name" value="ChAPs"/>
</dbReference>
<dbReference type="InterPro" id="IPR011990">
    <property type="entry name" value="TPR-like_helical_dom_sf"/>
</dbReference>
<dbReference type="PANTHER" id="PTHR31975">
    <property type="entry name" value="BUD SITE SELECTION PROTEIN 7-RELATED"/>
    <property type="match status" value="1"/>
</dbReference>
<organism evidence="1 2">
    <name type="scientific">Blepharisma stoltei</name>
    <dbReference type="NCBI Taxonomy" id="1481888"/>
    <lineage>
        <taxon>Eukaryota</taxon>
        <taxon>Sar</taxon>
        <taxon>Alveolata</taxon>
        <taxon>Ciliophora</taxon>
        <taxon>Postciliodesmatophora</taxon>
        <taxon>Heterotrichea</taxon>
        <taxon>Heterotrichida</taxon>
        <taxon>Blepharismidae</taxon>
        <taxon>Blepharisma</taxon>
    </lineage>
</organism>
<dbReference type="EMBL" id="CAJZBQ010000063">
    <property type="protein sequence ID" value="CAG9335845.1"/>
    <property type="molecule type" value="Genomic_DNA"/>
</dbReference>
<dbReference type="SUPFAM" id="SSF48452">
    <property type="entry name" value="TPR-like"/>
    <property type="match status" value="1"/>
</dbReference>
<evidence type="ECO:0000313" key="1">
    <source>
        <dbReference type="EMBL" id="CAG9335845.1"/>
    </source>
</evidence>
<dbReference type="GO" id="GO:0034044">
    <property type="term" value="C:exomer complex"/>
    <property type="evidence" value="ECO:0007669"/>
    <property type="project" value="UniProtKB-ARBA"/>
</dbReference>
<keyword evidence="2" id="KW-1185">Reference proteome</keyword>
<evidence type="ECO:0000313" key="2">
    <source>
        <dbReference type="Proteomes" id="UP001162131"/>
    </source>
</evidence>
<proteinExistence type="predicted"/>
<dbReference type="SMART" id="SM00028">
    <property type="entry name" value="TPR"/>
    <property type="match status" value="3"/>
</dbReference>
<accession>A0AAU9K8E8</accession>
<protein>
    <submittedName>
        <fullName evidence="1">Uncharacterized protein</fullName>
    </submittedName>
</protein>
<sequence length="688" mass="79800">MELSSDIIEIHDSPGIGSFLDLRTVNLKQIRGLGPPDLLYVVWEIKQTGIRKFLSKPINRGLFHFVYGLNMSSTTNIVDYLKSYMSSKLKNKGKVLVAYFCAFDLFSKFDLRVEINQNFELKYYLVNSNNNRIQAGNVHWQGVHVSSVLRYFYAEPVIGARLLDGPSQPLQFQSFIESAMTFWDRLGFVLGDLNDKIRYGENLLFSISSKFLLRRKRFQTHAAIFKKLSATDPLMLNYLGKAYIMTGKYQEVIDSTTSQLSVSPYSFSLYYTQALAYYHLKDYPQARRICQYLIELNLETFCFWELLTWCYLKEKKYASVLLTLNCFPAYESLNDDTKYDFREEDVIIPPKIPMSCVGNIWVKPEIHDFRPFQERAKSKKDQDTLKKLLALPSNKLSHCGRRMFSIIASMEKEMEWENLQKLKNNLFIQNQEKNEDEESKLNISQDYGLNDSQNQSIAKKRFSFYGSDSIAIDSQGQDIDESNEPRPDVTPRDYFFSTPTDHRLSHLMHPSFRCIARNLDDLFKCLVNDLKAIYDWQKQATEIDLKQDLNKNVKVPFGGEIWVRRGALAERLKRPKLAEKAYRYAVDSGFSMFAWHRLMKIYVRSGNPKAVLVCMVEVLKQLGESEYEIDMRNLPPWMEVVLAEMCSECGFKQLHSIAVELNASTFPCLMASIDALRLWKADGTTNRV</sequence>
<name>A0AAU9K8E8_9CILI</name>
<dbReference type="Proteomes" id="UP001162131">
    <property type="component" value="Unassembled WGS sequence"/>
</dbReference>
<dbReference type="PANTHER" id="PTHR31975:SF1">
    <property type="entry name" value="BUD SITE SELECTION PROTEIN 7-RELATED"/>
    <property type="match status" value="1"/>
</dbReference>
<comment type="caution">
    <text evidence="1">The sequence shown here is derived from an EMBL/GenBank/DDBJ whole genome shotgun (WGS) entry which is preliminary data.</text>
</comment>